<feature type="coiled-coil region" evidence="1">
    <location>
        <begin position="58"/>
        <end position="99"/>
    </location>
</feature>
<keyword evidence="2" id="KW-0808">Transferase</keyword>
<dbReference type="Pfam" id="PF13692">
    <property type="entry name" value="Glyco_trans_1_4"/>
    <property type="match status" value="1"/>
</dbReference>
<keyword evidence="2" id="KW-0328">Glycosyltransferase</keyword>
<dbReference type="EMBL" id="JBHLUN010000007">
    <property type="protein sequence ID" value="MFC0408642.1"/>
    <property type="molecule type" value="Genomic_DNA"/>
</dbReference>
<reference evidence="2 3" key="1">
    <citation type="submission" date="2024-09" db="EMBL/GenBank/DDBJ databases">
        <authorList>
            <person name="Sun Q."/>
            <person name="Mori K."/>
        </authorList>
    </citation>
    <scope>NUCLEOTIDE SEQUENCE [LARGE SCALE GENOMIC DNA]</scope>
    <source>
        <strain evidence="2 3">TBRC 5777</strain>
    </source>
</reference>
<evidence type="ECO:0000256" key="1">
    <source>
        <dbReference type="SAM" id="Coils"/>
    </source>
</evidence>
<sequence>MITQAELATAFRLVLGRDPEAGEAEQAMAEAGDLQALGRWLRARAAVSPDDLRQRQRAHFLRRRLEHLREEMGEVRGEAARWRSEAEGAKAELAALRSSPSWRALTRAQDAVPVPLRRPLRRSARLLWWTATMQLPRRFGEWQRARQPAAPAPMAGTTVAPVVGPVGSPVGSSVVFPGGAPAGTARPAAKPVALIIENRWPQPDRDSGSVDMQNLVEALLALGYDLWFGADMEHDLASPDRDALAARGVRCLGSDDAPSIREFLRREGSAVSLCVLSRVYGGGRFAEDVWRHCADARVVFNSVDLHFLRAERERSLGNSDTAPPLAAIEQVRAREEFLTRECDATIVVSSAERQILQASFPEALVVEMPLARRVQPRRNGFAARRGIGFIGGFAHLPNIDAIRWFLHEIWPLILRDMPDCAFSIVGADLPEDVLRGVPGEVRYLGHVPDVAPWFEELRLTVAPIRFGAGAKGKVASSLAAGVPCVTTPVGSEGMHLRDGRDVLVAATAEDFAARVREAYRDEALWSALSRGGQEHAAAQLSIAGWRERLREMLWTIDALPEEAPAQR</sequence>
<dbReference type="SUPFAM" id="SSF53756">
    <property type="entry name" value="UDP-Glycosyltransferase/glycogen phosphorylase"/>
    <property type="match status" value="1"/>
</dbReference>
<keyword evidence="3" id="KW-1185">Reference proteome</keyword>
<dbReference type="RefSeq" id="WP_377044401.1">
    <property type="nucleotide sequence ID" value="NZ_JBHLUN010000007.1"/>
</dbReference>
<keyword evidence="1" id="KW-0175">Coiled coil</keyword>
<proteinExistence type="predicted"/>
<dbReference type="Proteomes" id="UP001589865">
    <property type="component" value="Unassembled WGS sequence"/>
</dbReference>
<protein>
    <submittedName>
        <fullName evidence="2">Glycosyltransferase</fullName>
        <ecNumber evidence="2">2.4.-.-</ecNumber>
    </submittedName>
</protein>
<dbReference type="EC" id="2.4.-.-" evidence="2"/>
<evidence type="ECO:0000313" key="2">
    <source>
        <dbReference type="EMBL" id="MFC0408642.1"/>
    </source>
</evidence>
<evidence type="ECO:0000313" key="3">
    <source>
        <dbReference type="Proteomes" id="UP001589865"/>
    </source>
</evidence>
<accession>A0ABV6JSE7</accession>
<gene>
    <name evidence="2" type="ORF">ACFFGY_10305</name>
</gene>
<dbReference type="CDD" id="cd03801">
    <property type="entry name" value="GT4_PimA-like"/>
    <property type="match status" value="1"/>
</dbReference>
<name>A0ABV6JSE7_9PROT</name>
<comment type="caution">
    <text evidence="2">The sequence shown here is derived from an EMBL/GenBank/DDBJ whole genome shotgun (WGS) entry which is preliminary data.</text>
</comment>
<dbReference type="GO" id="GO:0016757">
    <property type="term" value="F:glycosyltransferase activity"/>
    <property type="evidence" value="ECO:0007669"/>
    <property type="project" value="UniProtKB-KW"/>
</dbReference>
<dbReference type="Gene3D" id="3.40.50.2000">
    <property type="entry name" value="Glycogen Phosphorylase B"/>
    <property type="match status" value="1"/>
</dbReference>
<organism evidence="2 3">
    <name type="scientific">Roseomonas elaeocarpi</name>
    <dbReference type="NCBI Taxonomy" id="907779"/>
    <lineage>
        <taxon>Bacteria</taxon>
        <taxon>Pseudomonadati</taxon>
        <taxon>Pseudomonadota</taxon>
        <taxon>Alphaproteobacteria</taxon>
        <taxon>Acetobacterales</taxon>
        <taxon>Roseomonadaceae</taxon>
        <taxon>Roseomonas</taxon>
    </lineage>
</organism>